<name>A0A6J5S799_9CAUD</name>
<sequence>MLSKETKDLIKSALVKLGVDLPATKVVKLEDVTLIDGTMLSVDAMEVGAAATFTGEDGVAVPAEGEFELADGTTVMCVAGLITEIKPKEADVQPEPVEPSEDMKAILSRLEVLEKGYAAKQTNLETQLSETKKVLSVALSAIDAMDKNSVAMNLEANNKKVEKNYNDLTPLELFKLRKQNKFVG</sequence>
<proteinExistence type="predicted"/>
<reference evidence="1" key="1">
    <citation type="submission" date="2020-05" db="EMBL/GenBank/DDBJ databases">
        <authorList>
            <person name="Chiriac C."/>
            <person name="Salcher M."/>
            <person name="Ghai R."/>
            <person name="Kavagutti S V."/>
        </authorList>
    </citation>
    <scope>NUCLEOTIDE SEQUENCE</scope>
</reference>
<accession>A0A6J5S799</accession>
<dbReference type="EMBL" id="LR797338">
    <property type="protein sequence ID" value="CAB4204312.1"/>
    <property type="molecule type" value="Genomic_DNA"/>
</dbReference>
<gene>
    <name evidence="1" type="ORF">UFOVP1393_47</name>
</gene>
<organism evidence="1">
    <name type="scientific">uncultured Caudovirales phage</name>
    <dbReference type="NCBI Taxonomy" id="2100421"/>
    <lineage>
        <taxon>Viruses</taxon>
        <taxon>Duplodnaviria</taxon>
        <taxon>Heunggongvirae</taxon>
        <taxon>Uroviricota</taxon>
        <taxon>Caudoviricetes</taxon>
        <taxon>Peduoviridae</taxon>
        <taxon>Maltschvirus</taxon>
        <taxon>Maltschvirus maltsch</taxon>
    </lineage>
</organism>
<evidence type="ECO:0000313" key="1">
    <source>
        <dbReference type="EMBL" id="CAB4204312.1"/>
    </source>
</evidence>
<protein>
    <submittedName>
        <fullName evidence="1">Uncharacterized protein</fullName>
    </submittedName>
</protein>